<name>A0A9P6CBP6_9AGAR</name>
<dbReference type="InterPro" id="IPR040648">
    <property type="entry name" value="HMGXB3_CxC4"/>
</dbReference>
<evidence type="ECO:0000313" key="3">
    <source>
        <dbReference type="Proteomes" id="UP000807353"/>
    </source>
</evidence>
<keyword evidence="3" id="KW-1185">Reference proteome</keyword>
<accession>A0A9P6CBP6</accession>
<evidence type="ECO:0000313" key="2">
    <source>
        <dbReference type="EMBL" id="KAF9455319.1"/>
    </source>
</evidence>
<dbReference type="AlphaFoldDB" id="A0A9P6CBP6"/>
<dbReference type="Pfam" id="PF18717">
    <property type="entry name" value="CxC4"/>
    <property type="match status" value="1"/>
</dbReference>
<dbReference type="EMBL" id="MU150779">
    <property type="protein sequence ID" value="KAF9455319.1"/>
    <property type="molecule type" value="Genomic_DNA"/>
</dbReference>
<gene>
    <name evidence="2" type="ORF">BDZ94DRAFT_1327637</name>
</gene>
<comment type="caution">
    <text evidence="2">The sequence shown here is derived from an EMBL/GenBank/DDBJ whole genome shotgun (WGS) entry which is preliminary data.</text>
</comment>
<dbReference type="PANTHER" id="PTHR34305:SF1">
    <property type="entry name" value="SWIM-TYPE DOMAIN-CONTAINING PROTEIN"/>
    <property type="match status" value="1"/>
</dbReference>
<protein>
    <recommendedName>
        <fullName evidence="1">HMG domain-containing protein</fullName>
    </recommendedName>
</protein>
<proteinExistence type="predicted"/>
<organism evidence="2 3">
    <name type="scientific">Collybia nuda</name>
    <dbReference type="NCBI Taxonomy" id="64659"/>
    <lineage>
        <taxon>Eukaryota</taxon>
        <taxon>Fungi</taxon>
        <taxon>Dikarya</taxon>
        <taxon>Basidiomycota</taxon>
        <taxon>Agaricomycotina</taxon>
        <taxon>Agaricomycetes</taxon>
        <taxon>Agaricomycetidae</taxon>
        <taxon>Agaricales</taxon>
        <taxon>Tricholomatineae</taxon>
        <taxon>Clitocybaceae</taxon>
        <taxon>Collybia</taxon>
    </lineage>
</organism>
<evidence type="ECO:0000259" key="1">
    <source>
        <dbReference type="Pfam" id="PF18717"/>
    </source>
</evidence>
<sequence>MFSRQTIQNDHPDSTPTSRSLFTVSALTTTSDHLNSRAIVTHVGTTSGDGTWLCSKDKNQPGCRHINEARNHLQKLVHGDPSATDTNHSLLQAPILQLKHYDENIDKGVSHLPILPPSWASLDTDHILYTRPDPITIAPTIIPLDANSESHCPCHSKFDMSRPTTVQECTIYTLTKAMVSNIQVQLCPTCPAVRRQYIGPDCRELGLFNLNNHNLFTHDLLDEYTSAYTSSETPFVAWTAVLSRRYEIHKSPFPFINVDIFRNAWFSFSLLQDFNGDMNCAKCGQSPEDIIWDGVTLAFSRKHLLTSLRPPTTIDNDSIIRPDVQYHARQQLVPNALLRKLLRQVMNGSILPVFTKTLESLGSDRLEIEAHVAAASAGLDFIALLEQVEVLLRAENTGAADIFVEHFGVAKQAQGYIPPNQFRHLFLQIAAEESVLQLATRTALNELYSFITAPASTSASQLVSIPAVYDILKLEHVRNGEEYKDSTLSLCQWIYDRGSAVLQQLQACVTTPLEDRPASKNEDWRSTGCVYSMPQIRSRPQYPRLTHDQRGDSGGNRGAKCSKYYSQYGQQRLTGGIMGAWCTHSICYGFHCIPNGEGRNDVFSAMVTRWQKSPKRVIYDFACALGPYCLLREPDFFADTLFVIDNFHSVGHSKCAPAAFLSSYSRLDPRLVSLNSSAAECGNGGLSRIRKSVSYMTQTRAVQYTRVFISIWNRNKIQKMKKNKE</sequence>
<dbReference type="OrthoDB" id="5598737at2759"/>
<dbReference type="PANTHER" id="PTHR34305">
    <property type="entry name" value="EXPRESSED PROTEIN"/>
    <property type="match status" value="1"/>
</dbReference>
<reference evidence="2" key="1">
    <citation type="submission" date="2020-11" db="EMBL/GenBank/DDBJ databases">
        <authorList>
            <consortium name="DOE Joint Genome Institute"/>
            <person name="Ahrendt S."/>
            <person name="Riley R."/>
            <person name="Andreopoulos W."/>
            <person name="Labutti K."/>
            <person name="Pangilinan J."/>
            <person name="Ruiz-Duenas F.J."/>
            <person name="Barrasa J.M."/>
            <person name="Sanchez-Garcia M."/>
            <person name="Camarero S."/>
            <person name="Miyauchi S."/>
            <person name="Serrano A."/>
            <person name="Linde D."/>
            <person name="Babiker R."/>
            <person name="Drula E."/>
            <person name="Ayuso-Fernandez I."/>
            <person name="Pacheco R."/>
            <person name="Padilla G."/>
            <person name="Ferreira P."/>
            <person name="Barriuso J."/>
            <person name="Kellner H."/>
            <person name="Castanera R."/>
            <person name="Alfaro M."/>
            <person name="Ramirez L."/>
            <person name="Pisabarro A.G."/>
            <person name="Kuo A."/>
            <person name="Tritt A."/>
            <person name="Lipzen A."/>
            <person name="He G."/>
            <person name="Yan M."/>
            <person name="Ng V."/>
            <person name="Cullen D."/>
            <person name="Martin F."/>
            <person name="Rosso M.-N."/>
            <person name="Henrissat B."/>
            <person name="Hibbett D."/>
            <person name="Martinez A.T."/>
            <person name="Grigoriev I.V."/>
        </authorList>
    </citation>
    <scope>NUCLEOTIDE SEQUENCE</scope>
    <source>
        <strain evidence="2">CBS 247.69</strain>
    </source>
</reference>
<dbReference type="Proteomes" id="UP000807353">
    <property type="component" value="Unassembled WGS sequence"/>
</dbReference>
<feature type="domain" description="HMG" evidence="1">
    <location>
        <begin position="142"/>
        <end position="268"/>
    </location>
</feature>